<evidence type="ECO:0000313" key="7">
    <source>
        <dbReference type="Proteomes" id="UP000325755"/>
    </source>
</evidence>
<dbReference type="PANTHER" id="PTHR43717">
    <property type="entry name" value="ANAEROBIC NITRIC OXIDE REDUCTASE FLAVORUBREDOXIN"/>
    <property type="match status" value="1"/>
</dbReference>
<dbReference type="Gene3D" id="3.60.15.10">
    <property type="entry name" value="Ribonuclease Z/Hydroxyacylglutathione hydrolase-like"/>
    <property type="match status" value="1"/>
</dbReference>
<dbReference type="PIRSF" id="PIRSF005243">
    <property type="entry name" value="ROO"/>
    <property type="match status" value="1"/>
</dbReference>
<keyword evidence="3" id="KW-0285">Flavoprotein</keyword>
<dbReference type="GO" id="GO:0010181">
    <property type="term" value="F:FMN binding"/>
    <property type="evidence" value="ECO:0007669"/>
    <property type="project" value="InterPro"/>
</dbReference>
<dbReference type="Pfam" id="PF19583">
    <property type="entry name" value="ODP"/>
    <property type="match status" value="1"/>
</dbReference>
<dbReference type="InterPro" id="IPR016440">
    <property type="entry name" value="Rubredoxin-O_OxRdtase"/>
</dbReference>
<dbReference type="InParanoid" id="A0A5Q0BH67"/>
<dbReference type="GO" id="GO:0009055">
    <property type="term" value="F:electron transfer activity"/>
    <property type="evidence" value="ECO:0007669"/>
    <property type="project" value="InterPro"/>
</dbReference>
<dbReference type="KEGG" id="mmob:F6R98_01550"/>
<dbReference type="RefSeq" id="WP_153247449.1">
    <property type="nucleotide sequence ID" value="NZ_CP044205.1"/>
</dbReference>
<evidence type="ECO:0000313" key="6">
    <source>
        <dbReference type="EMBL" id="QFY41468.1"/>
    </source>
</evidence>
<dbReference type="PANTHER" id="PTHR43717:SF1">
    <property type="entry name" value="ANAEROBIC NITRIC OXIDE REDUCTASE FLAVORUBREDOXIN"/>
    <property type="match status" value="1"/>
</dbReference>
<dbReference type="InterPro" id="IPR008254">
    <property type="entry name" value="Flavodoxin/NO_synth"/>
</dbReference>
<sequence length="430" mass="47981">MNGCAHENAASAPVALSERIHWVGAFDPQLRTFDIILKTANGTTYNAYAVRGSAGVAIVDTVKEEFAGDFFTRLEQIAEYHEITAIVLNHLEPDHTGALPELMRRAPQARLYVSFMAQVMIKALLKQDALEYIAVNTGDSVSLGDRTLSFLHTPYLHWPDTQCTYVKEERALLSGDVFGCHFCDTRLFNDRVGDFRFSFEYYYAHIMRPFRKQVIDALQLIEKLDLSIIAPAHGPILRDQPQNYVARYRELASPRLKRDVSADEKTLLIFYISAYGNTARMAEAIYEAAHQVNGVRASLYDLAGGETNSFADMLEEADGLVLGSPTINGDAVKPVWDLLSSLAVINVTGKLGAAFGSFGWSGEAVRLIEDRLRGLKLRVPMQGLRVKLIPTLEEIEACREFGRSLGEELMSNRPARILDFTEELKSSYST</sequence>
<keyword evidence="7" id="KW-1185">Reference proteome</keyword>
<evidence type="ECO:0000259" key="5">
    <source>
        <dbReference type="PROSITE" id="PS50902"/>
    </source>
</evidence>
<dbReference type="PROSITE" id="PS00201">
    <property type="entry name" value="FLAVODOXIN"/>
    <property type="match status" value="1"/>
</dbReference>
<evidence type="ECO:0000256" key="3">
    <source>
        <dbReference type="ARBA" id="ARBA00022630"/>
    </source>
</evidence>
<dbReference type="InterPro" id="IPR036866">
    <property type="entry name" value="RibonucZ/Hydroxyglut_hydro"/>
</dbReference>
<keyword evidence="4" id="KW-0288">FMN</keyword>
<dbReference type="FunCoup" id="A0A5Q0BH67">
    <property type="interactions" value="119"/>
</dbReference>
<dbReference type="SUPFAM" id="SSF56281">
    <property type="entry name" value="Metallo-hydrolase/oxidoreductase"/>
    <property type="match status" value="1"/>
</dbReference>
<dbReference type="SMART" id="SM00849">
    <property type="entry name" value="Lactamase_B"/>
    <property type="match status" value="1"/>
</dbReference>
<dbReference type="InterPro" id="IPR045761">
    <property type="entry name" value="ODP_dom"/>
</dbReference>
<protein>
    <submittedName>
        <fullName evidence="6">FprA family A-type flavoprotein</fullName>
    </submittedName>
</protein>
<dbReference type="InterPro" id="IPR001279">
    <property type="entry name" value="Metallo-B-lactamas"/>
</dbReference>
<dbReference type="GO" id="GO:0016491">
    <property type="term" value="F:oxidoreductase activity"/>
    <property type="evidence" value="ECO:0007669"/>
    <property type="project" value="InterPro"/>
</dbReference>
<accession>A0A5Q0BH67</accession>
<reference evidence="6 7" key="1">
    <citation type="submission" date="2019-09" db="EMBL/GenBank/DDBJ databases">
        <title>Ecophysiology of the spiral-shaped methanotroph Methylospira mobilis as revealed by the complete genome sequence.</title>
        <authorList>
            <person name="Oshkin I.Y."/>
            <person name="Dedysh S.N."/>
            <person name="Miroshnikov K."/>
            <person name="Danilova O.V."/>
            <person name="Hakobyan A."/>
            <person name="Liesack W."/>
        </authorList>
    </citation>
    <scope>NUCLEOTIDE SEQUENCE [LARGE SCALE GENOMIC DNA]</scope>
    <source>
        <strain evidence="6 7">Shm1</strain>
    </source>
</reference>
<dbReference type="SUPFAM" id="SSF52218">
    <property type="entry name" value="Flavoproteins"/>
    <property type="match status" value="1"/>
</dbReference>
<dbReference type="EMBL" id="CP044205">
    <property type="protein sequence ID" value="QFY41468.1"/>
    <property type="molecule type" value="Genomic_DNA"/>
</dbReference>
<dbReference type="InterPro" id="IPR029039">
    <property type="entry name" value="Flavoprotein-like_sf"/>
</dbReference>
<dbReference type="PROSITE" id="PS50902">
    <property type="entry name" value="FLAVODOXIN_LIKE"/>
    <property type="match status" value="1"/>
</dbReference>
<comment type="similarity">
    <text evidence="2">In the N-terminal section; belongs to the zinc metallo-hydrolase group 3 family.</text>
</comment>
<dbReference type="InterPro" id="IPR001226">
    <property type="entry name" value="Flavodoxin_CS"/>
</dbReference>
<comment type="cofactor">
    <cofactor evidence="1">
        <name>FMN</name>
        <dbReference type="ChEBI" id="CHEBI:58210"/>
    </cofactor>
</comment>
<name>A0A5Q0BH67_9GAMM</name>
<dbReference type="GO" id="GO:0046872">
    <property type="term" value="F:metal ion binding"/>
    <property type="evidence" value="ECO:0007669"/>
    <property type="project" value="InterPro"/>
</dbReference>
<dbReference type="Gene3D" id="3.40.50.360">
    <property type="match status" value="1"/>
</dbReference>
<evidence type="ECO:0000256" key="2">
    <source>
        <dbReference type="ARBA" id="ARBA00007121"/>
    </source>
</evidence>
<proteinExistence type="inferred from homology"/>
<evidence type="ECO:0000256" key="4">
    <source>
        <dbReference type="ARBA" id="ARBA00022643"/>
    </source>
</evidence>
<dbReference type="Proteomes" id="UP000325755">
    <property type="component" value="Chromosome"/>
</dbReference>
<feature type="domain" description="Flavodoxin-like" evidence="5">
    <location>
        <begin position="267"/>
        <end position="406"/>
    </location>
</feature>
<dbReference type="AlphaFoldDB" id="A0A5Q0BH67"/>
<evidence type="ECO:0000256" key="1">
    <source>
        <dbReference type="ARBA" id="ARBA00001917"/>
    </source>
</evidence>
<gene>
    <name evidence="6" type="ORF">F6R98_01550</name>
</gene>
<dbReference type="OrthoDB" id="9800607at2"/>
<dbReference type="CDD" id="cd07709">
    <property type="entry name" value="flavodiiron_proteins_MBL-fold"/>
    <property type="match status" value="1"/>
</dbReference>
<organism evidence="6 7">
    <name type="scientific">Candidatus Methylospira mobilis</name>
    <dbReference type="NCBI Taxonomy" id="1808979"/>
    <lineage>
        <taxon>Bacteria</taxon>
        <taxon>Pseudomonadati</taxon>
        <taxon>Pseudomonadota</taxon>
        <taxon>Gammaproteobacteria</taxon>
        <taxon>Methylococcales</taxon>
        <taxon>Methylococcaceae</taxon>
        <taxon>Candidatus Methylospira</taxon>
    </lineage>
</organism>
<dbReference type="Pfam" id="PF00258">
    <property type="entry name" value="Flavodoxin_1"/>
    <property type="match status" value="1"/>
</dbReference>